<gene>
    <name evidence="5" type="ORF">DFR60_11127</name>
</gene>
<evidence type="ECO:0000256" key="1">
    <source>
        <dbReference type="ARBA" id="ARBA00023015"/>
    </source>
</evidence>
<dbReference type="PANTHER" id="PTHR30146">
    <property type="entry name" value="LACI-RELATED TRANSCRIPTIONAL REPRESSOR"/>
    <property type="match status" value="1"/>
</dbReference>
<dbReference type="PANTHER" id="PTHR30146:SF109">
    <property type="entry name" value="HTH-TYPE TRANSCRIPTIONAL REGULATOR GALS"/>
    <property type="match status" value="1"/>
</dbReference>
<dbReference type="GO" id="GO:0000976">
    <property type="term" value="F:transcription cis-regulatory region binding"/>
    <property type="evidence" value="ECO:0007669"/>
    <property type="project" value="TreeGrafter"/>
</dbReference>
<dbReference type="InterPro" id="IPR010982">
    <property type="entry name" value="Lambda_DNA-bd_dom_sf"/>
</dbReference>
<dbReference type="GeneID" id="86063126"/>
<evidence type="ECO:0000313" key="6">
    <source>
        <dbReference type="Proteomes" id="UP000248057"/>
    </source>
</evidence>
<dbReference type="SUPFAM" id="SSF47413">
    <property type="entry name" value="lambda repressor-like DNA-binding domains"/>
    <property type="match status" value="1"/>
</dbReference>
<evidence type="ECO:0000313" key="5">
    <source>
        <dbReference type="EMBL" id="PXX50736.1"/>
    </source>
</evidence>
<dbReference type="InterPro" id="IPR000843">
    <property type="entry name" value="HTH_LacI"/>
</dbReference>
<evidence type="ECO:0000259" key="4">
    <source>
        <dbReference type="PROSITE" id="PS50932"/>
    </source>
</evidence>
<dbReference type="PROSITE" id="PS50932">
    <property type="entry name" value="HTH_LACI_2"/>
    <property type="match status" value="1"/>
</dbReference>
<keyword evidence="6" id="KW-1185">Reference proteome</keyword>
<dbReference type="SMART" id="SM00354">
    <property type="entry name" value="HTH_LACI"/>
    <property type="match status" value="1"/>
</dbReference>
<reference evidence="5 6" key="1">
    <citation type="submission" date="2018-05" db="EMBL/GenBank/DDBJ databases">
        <title>Genomic Encyclopedia of Type Strains, Phase IV (KMG-IV): sequencing the most valuable type-strain genomes for metagenomic binning, comparative biology and taxonomic classification.</title>
        <authorList>
            <person name="Goeker M."/>
        </authorList>
    </citation>
    <scope>NUCLEOTIDE SEQUENCE [LARGE SCALE GENOMIC DNA]</scope>
    <source>
        <strain evidence="5 6">DSM 24995</strain>
    </source>
</reference>
<dbReference type="CDD" id="cd01392">
    <property type="entry name" value="HTH_LacI"/>
    <property type="match status" value="1"/>
</dbReference>
<comment type="caution">
    <text evidence="5">The sequence shown here is derived from an EMBL/GenBank/DDBJ whole genome shotgun (WGS) entry which is preliminary data.</text>
</comment>
<keyword evidence="1" id="KW-0805">Transcription regulation</keyword>
<dbReference type="SUPFAM" id="SSF53822">
    <property type="entry name" value="Periplasmic binding protein-like I"/>
    <property type="match status" value="1"/>
</dbReference>
<dbReference type="Pfam" id="PF00356">
    <property type="entry name" value="LacI"/>
    <property type="match status" value="1"/>
</dbReference>
<sequence length="341" mass="37886">MGVTIKDVAKYAGVSPGTVSRAFHGYQDISEETRQRIFEAVRELGYAPNVNARSLSSKAAPNIGMIVSGLLESSGKDNTVYMLLQGVYKYAFENGMEVALYTTDSANQNRKPYVRFCMEHSLYGAILSGIKTNDSYFEELINSKIPCVLIDVNLQGQQLGYVSTDNVEAARAQAQYLFDANHQKIVVISGRKNAAVTMERIAGIYHAFQENGKELSRDCILYCEFSEEIAYENTRKFLQTKGRDAVTAFLCMSDLMALGVMKAVKEEGLKIPEDISIIGFDGLPIVEYTTPAITTIQQDFVEMGYQAAALLQNKMNGLETPSGIYVPFQFVERDSVRKLQI</sequence>
<dbReference type="EMBL" id="QJKD01000011">
    <property type="protein sequence ID" value="PXX50736.1"/>
    <property type="molecule type" value="Genomic_DNA"/>
</dbReference>
<feature type="domain" description="HTH lacI-type" evidence="4">
    <location>
        <begin position="3"/>
        <end position="57"/>
    </location>
</feature>
<dbReference type="RefSeq" id="WP_110324377.1">
    <property type="nucleotide sequence ID" value="NZ_QJKD01000011.1"/>
</dbReference>
<evidence type="ECO:0000256" key="2">
    <source>
        <dbReference type="ARBA" id="ARBA00023125"/>
    </source>
</evidence>
<protein>
    <submittedName>
        <fullName evidence="5">LacI family transcriptional regulator</fullName>
    </submittedName>
</protein>
<dbReference type="GO" id="GO:0003700">
    <property type="term" value="F:DNA-binding transcription factor activity"/>
    <property type="evidence" value="ECO:0007669"/>
    <property type="project" value="TreeGrafter"/>
</dbReference>
<dbReference type="Gene3D" id="3.40.50.2300">
    <property type="match status" value="2"/>
</dbReference>
<proteinExistence type="predicted"/>
<dbReference type="CDD" id="cd06267">
    <property type="entry name" value="PBP1_LacI_sugar_binding-like"/>
    <property type="match status" value="1"/>
</dbReference>
<dbReference type="InterPro" id="IPR028082">
    <property type="entry name" value="Peripla_BP_I"/>
</dbReference>
<keyword evidence="2" id="KW-0238">DNA-binding</keyword>
<keyword evidence="3" id="KW-0804">Transcription</keyword>
<dbReference type="Proteomes" id="UP000248057">
    <property type="component" value="Unassembled WGS sequence"/>
</dbReference>
<evidence type="ECO:0000256" key="3">
    <source>
        <dbReference type="ARBA" id="ARBA00023163"/>
    </source>
</evidence>
<organism evidence="5 6">
    <name type="scientific">Hungatella effluvii</name>
    <dbReference type="NCBI Taxonomy" id="1096246"/>
    <lineage>
        <taxon>Bacteria</taxon>
        <taxon>Bacillati</taxon>
        <taxon>Bacillota</taxon>
        <taxon>Clostridia</taxon>
        <taxon>Lachnospirales</taxon>
        <taxon>Lachnospiraceae</taxon>
        <taxon>Hungatella</taxon>
    </lineage>
</organism>
<name>A0A2V3XZ48_9FIRM</name>
<dbReference type="Gene3D" id="1.10.260.40">
    <property type="entry name" value="lambda repressor-like DNA-binding domains"/>
    <property type="match status" value="1"/>
</dbReference>
<accession>A0A2V3XZ48</accession>
<dbReference type="InterPro" id="IPR046335">
    <property type="entry name" value="LacI/GalR-like_sensor"/>
</dbReference>
<dbReference type="Pfam" id="PF13377">
    <property type="entry name" value="Peripla_BP_3"/>
    <property type="match status" value="1"/>
</dbReference>
<dbReference type="AlphaFoldDB" id="A0A2V3XZ48"/>